<dbReference type="EMBL" id="PXOH01000028">
    <property type="protein sequence ID" value="PSF33903.1"/>
    <property type="molecule type" value="Genomic_DNA"/>
</dbReference>
<keyword evidence="2" id="KW-1185">Reference proteome</keyword>
<dbReference type="InterPro" id="IPR049816">
    <property type="entry name" value="McdB"/>
</dbReference>
<reference evidence="1 2" key="2">
    <citation type="submission" date="2018-03" db="EMBL/GenBank/DDBJ databases">
        <authorList>
            <person name="Keele B.F."/>
        </authorList>
    </citation>
    <scope>NUCLEOTIDE SEQUENCE [LARGE SCALE GENOMIC DNA]</scope>
    <source>
        <strain evidence="1 2">CCALA 016</strain>
    </source>
</reference>
<dbReference type="Pfam" id="PF26392">
    <property type="entry name" value="McdB"/>
    <property type="match status" value="1"/>
</dbReference>
<evidence type="ECO:0000313" key="2">
    <source>
        <dbReference type="Proteomes" id="UP000239001"/>
    </source>
</evidence>
<dbReference type="Proteomes" id="UP000239001">
    <property type="component" value="Unassembled WGS sequence"/>
</dbReference>
<accession>A0A2T1LTF2</accession>
<dbReference type="AlphaFoldDB" id="A0A2T1LTF2"/>
<protein>
    <submittedName>
        <fullName evidence="1">Uncharacterized protein</fullName>
    </submittedName>
</protein>
<dbReference type="CDD" id="cd21138">
    <property type="entry name" value="McdB-like"/>
    <property type="match status" value="1"/>
</dbReference>
<sequence>MSQENALDRLMKKQKPTVLTRIDVVKESVSHDVKTSQQQDIMTSISHDSKTTLSQDYQTQLNPDAFETVRNTIRIESTVDLELRQLCHDERITKETFLEAAYLYLTENPDGLAEVIYSAQERLQHRKAIADYKRAKTMQQRFLES</sequence>
<evidence type="ECO:0000313" key="1">
    <source>
        <dbReference type="EMBL" id="PSF33903.1"/>
    </source>
</evidence>
<dbReference type="OrthoDB" id="574506at2"/>
<proteinExistence type="predicted"/>
<reference evidence="1 2" key="1">
    <citation type="submission" date="2018-03" db="EMBL/GenBank/DDBJ databases">
        <title>The ancient ancestry and fast evolution of plastids.</title>
        <authorList>
            <person name="Moore K.R."/>
            <person name="Magnabosco C."/>
            <person name="Momper L."/>
            <person name="Gold D.A."/>
            <person name="Bosak T."/>
            <person name="Fournier G.P."/>
        </authorList>
    </citation>
    <scope>NUCLEOTIDE SEQUENCE [LARGE SCALE GENOMIC DNA]</scope>
    <source>
        <strain evidence="1 2">CCALA 016</strain>
    </source>
</reference>
<gene>
    <name evidence="1" type="ORF">C7H19_19470</name>
</gene>
<name>A0A2T1LTF2_9CHRO</name>
<dbReference type="RefSeq" id="WP_106458589.1">
    <property type="nucleotide sequence ID" value="NZ_PXOH01000028.1"/>
</dbReference>
<organism evidence="1 2">
    <name type="scientific">Aphanothece hegewaldii CCALA 016</name>
    <dbReference type="NCBI Taxonomy" id="2107694"/>
    <lineage>
        <taxon>Bacteria</taxon>
        <taxon>Bacillati</taxon>
        <taxon>Cyanobacteriota</taxon>
        <taxon>Cyanophyceae</taxon>
        <taxon>Oscillatoriophycideae</taxon>
        <taxon>Chroococcales</taxon>
        <taxon>Aphanothecaceae</taxon>
        <taxon>Aphanothece</taxon>
    </lineage>
</organism>
<comment type="caution">
    <text evidence="1">The sequence shown here is derived from an EMBL/GenBank/DDBJ whole genome shotgun (WGS) entry which is preliminary data.</text>
</comment>